<accession>A0A6I3SB99</accession>
<reference evidence="1 2" key="1">
    <citation type="journal article" date="2019" name="Nat. Med.">
        <title>A library of human gut bacterial isolates paired with longitudinal multiomics data enables mechanistic microbiome research.</title>
        <authorList>
            <person name="Poyet M."/>
            <person name="Groussin M."/>
            <person name="Gibbons S.M."/>
            <person name="Avila-Pacheco J."/>
            <person name="Jiang X."/>
            <person name="Kearney S.M."/>
            <person name="Perrotta A.R."/>
            <person name="Berdy B."/>
            <person name="Zhao S."/>
            <person name="Lieberman T.D."/>
            <person name="Swanson P.K."/>
            <person name="Smith M."/>
            <person name="Roesemann S."/>
            <person name="Alexander J.E."/>
            <person name="Rich S.A."/>
            <person name="Livny J."/>
            <person name="Vlamakis H."/>
            <person name="Clish C."/>
            <person name="Bullock K."/>
            <person name="Deik A."/>
            <person name="Scott J."/>
            <person name="Pierce K.A."/>
            <person name="Xavier R.J."/>
            <person name="Alm E.J."/>
        </authorList>
    </citation>
    <scope>NUCLEOTIDE SEQUENCE [LARGE SCALE GENOMIC DNA]</scope>
    <source>
        <strain evidence="1 2">BIOML-A2</strain>
    </source>
</reference>
<evidence type="ECO:0000313" key="2">
    <source>
        <dbReference type="Proteomes" id="UP000462362"/>
    </source>
</evidence>
<dbReference type="AlphaFoldDB" id="A0A6I3SB99"/>
<dbReference type="Proteomes" id="UP000462362">
    <property type="component" value="Unassembled WGS sequence"/>
</dbReference>
<comment type="caution">
    <text evidence="1">The sequence shown here is derived from an EMBL/GenBank/DDBJ whole genome shotgun (WGS) entry which is preliminary data.</text>
</comment>
<name>A0A6I3SB99_9BURK</name>
<dbReference type="EMBL" id="WNCL01000090">
    <property type="protein sequence ID" value="MTU44503.1"/>
    <property type="molecule type" value="Genomic_DNA"/>
</dbReference>
<proteinExistence type="predicted"/>
<sequence>MSKYTNGVLQVLETADKDINQTFGYTEETNECVFCSTRRESGWVTVEKSGIISKIGEGIAATLGIAAGYLLRDLIVDQAVFQVKEAQLNRIGKTEVRMKDAAGSIFWARLTSKGENRFLIEDIDIEKNFELDGEDLIEEQEREFSRFGMTPSFQ</sequence>
<dbReference type="RefSeq" id="WP_155166127.1">
    <property type="nucleotide sequence ID" value="NZ_JAXXAX010000112.1"/>
</dbReference>
<organism evidence="1 2">
    <name type="scientific">Parasutterella excrementihominis</name>
    <dbReference type="NCBI Taxonomy" id="487175"/>
    <lineage>
        <taxon>Bacteria</taxon>
        <taxon>Pseudomonadati</taxon>
        <taxon>Pseudomonadota</taxon>
        <taxon>Betaproteobacteria</taxon>
        <taxon>Burkholderiales</taxon>
        <taxon>Sutterellaceae</taxon>
        <taxon>Parasutterella</taxon>
    </lineage>
</organism>
<protein>
    <submittedName>
        <fullName evidence="1">Uncharacterized protein</fullName>
    </submittedName>
</protein>
<gene>
    <name evidence="1" type="ORF">GMD42_13140</name>
</gene>
<evidence type="ECO:0000313" key="1">
    <source>
        <dbReference type="EMBL" id="MTU44503.1"/>
    </source>
</evidence>